<dbReference type="PANTHER" id="PTHR10151:SF120">
    <property type="entry name" value="BIS(5'-ADENOSYL)-TRIPHOSPHATASE"/>
    <property type="match status" value="1"/>
</dbReference>
<dbReference type="Gene3D" id="3.40.720.10">
    <property type="entry name" value="Alkaline Phosphatase, subunit A"/>
    <property type="match status" value="1"/>
</dbReference>
<reference evidence="1 2" key="1">
    <citation type="submission" date="2019-04" db="EMBL/GenBank/DDBJ databases">
        <title>Microbes associate with the intestines of laboratory mice.</title>
        <authorList>
            <person name="Navarre W."/>
            <person name="Wong E."/>
            <person name="Huang K."/>
            <person name="Tropini C."/>
            <person name="Ng K."/>
            <person name="Yu B."/>
        </authorList>
    </citation>
    <scope>NUCLEOTIDE SEQUENCE [LARGE SCALE GENOMIC DNA]</scope>
    <source>
        <strain evidence="1 2">NM50_B9-20</strain>
    </source>
</reference>
<dbReference type="InterPro" id="IPR002591">
    <property type="entry name" value="Phosphodiest/P_Trfase"/>
</dbReference>
<dbReference type="AlphaFoldDB" id="A0A4V3RL44"/>
<dbReference type="CDD" id="cd16018">
    <property type="entry name" value="Enpp"/>
    <property type="match status" value="1"/>
</dbReference>
<dbReference type="SUPFAM" id="SSF53649">
    <property type="entry name" value="Alkaline phosphatase-like"/>
    <property type="match status" value="1"/>
</dbReference>
<dbReference type="PANTHER" id="PTHR10151">
    <property type="entry name" value="ECTONUCLEOTIDE PYROPHOSPHATASE/PHOSPHODIESTERASE"/>
    <property type="match status" value="1"/>
</dbReference>
<protein>
    <submittedName>
        <fullName evidence="1">Alkaline phosphatase family protein</fullName>
    </submittedName>
</protein>
<evidence type="ECO:0000313" key="1">
    <source>
        <dbReference type="EMBL" id="TGY42290.1"/>
    </source>
</evidence>
<dbReference type="Pfam" id="PF01663">
    <property type="entry name" value="Phosphodiest"/>
    <property type="match status" value="1"/>
</dbReference>
<sequence length="438" mass="49522">MAKDLKTKHLIIISFDAVSSEDVSKLKNLSNFKYLIDNGSLITNVKSVYPTLTYPAHATIMTGLYPKNHGIINNTLNKFSDLNPDWYWYRKYIKGKTLYDLAVEKGLTTASLLWPVSGRSKIKYNLTEIFAPKPWQNQLVMSAMSGSVSYQLDLNKRFGYLRKGLAQPELDNFVHESAKYTISKYKPNLLLIHYTDVDTNRHYHGYDSKEANDALIRHNERLGEIIETLKEANIFEESTIVTLGDHSALDGGYMIRLNSLFRENNLLSVDSKGKITNYKAVAKTCDGSSYVYLKDKNDTETYKKVTEILNNVLKSKDSPIEFILNCEEAEKEGSDPNCSFMVEGSLGYYFIDEALGDFVEKVPENEVGNVSHRTKATHGYHPNKENYNTFFMAYGRGIKKGIEIDGGKLINHGPTLAKLLDLNLGNVDGVSEDRILDL</sequence>
<dbReference type="InterPro" id="IPR017850">
    <property type="entry name" value="Alkaline_phosphatase_core_sf"/>
</dbReference>
<comment type="caution">
    <text evidence="1">The sequence shown here is derived from an EMBL/GenBank/DDBJ whole genome shotgun (WGS) entry which is preliminary data.</text>
</comment>
<name>A0A4V3RL44_9CLOT</name>
<dbReference type="EMBL" id="SRYR01000003">
    <property type="protein sequence ID" value="TGY42290.1"/>
    <property type="molecule type" value="Genomic_DNA"/>
</dbReference>
<dbReference type="OrthoDB" id="9779418at2"/>
<evidence type="ECO:0000313" key="2">
    <source>
        <dbReference type="Proteomes" id="UP000306888"/>
    </source>
</evidence>
<accession>A0A4V3RL44</accession>
<organism evidence="1 2">
    <name type="scientific">Clostridium sartagoforme</name>
    <dbReference type="NCBI Taxonomy" id="84031"/>
    <lineage>
        <taxon>Bacteria</taxon>
        <taxon>Bacillati</taxon>
        <taxon>Bacillota</taxon>
        <taxon>Clostridia</taxon>
        <taxon>Eubacteriales</taxon>
        <taxon>Clostridiaceae</taxon>
        <taxon>Clostridium</taxon>
    </lineage>
</organism>
<proteinExistence type="predicted"/>
<gene>
    <name evidence="1" type="ORF">E5347_08700</name>
</gene>
<keyword evidence="2" id="KW-1185">Reference proteome</keyword>
<dbReference type="GO" id="GO:0016787">
    <property type="term" value="F:hydrolase activity"/>
    <property type="evidence" value="ECO:0007669"/>
    <property type="project" value="UniProtKB-ARBA"/>
</dbReference>
<dbReference type="Proteomes" id="UP000306888">
    <property type="component" value="Unassembled WGS sequence"/>
</dbReference>